<evidence type="ECO:0000256" key="1">
    <source>
        <dbReference type="ARBA" id="ARBA00022737"/>
    </source>
</evidence>
<dbReference type="InterPro" id="IPR033133">
    <property type="entry name" value="PUM-HD"/>
</dbReference>
<feature type="domain" description="PUM-HD" evidence="4">
    <location>
        <begin position="117"/>
        <end position="446"/>
    </location>
</feature>
<reference evidence="5 6" key="1">
    <citation type="submission" date="2019-12" db="EMBL/GenBank/DDBJ databases">
        <authorList>
            <person name="Floudas D."/>
            <person name="Bentzer J."/>
            <person name="Ahren D."/>
            <person name="Johansson T."/>
            <person name="Persson P."/>
            <person name="Tunlid A."/>
        </authorList>
    </citation>
    <scope>NUCLEOTIDE SEQUENCE [LARGE SCALE GENOMIC DNA]</scope>
    <source>
        <strain evidence="5 6">CBS 102.39</strain>
    </source>
</reference>
<dbReference type="Proteomes" id="UP000521872">
    <property type="component" value="Unassembled WGS sequence"/>
</dbReference>
<dbReference type="Pfam" id="PF13181">
    <property type="entry name" value="TPR_8"/>
    <property type="match status" value="1"/>
</dbReference>
<dbReference type="InterPro" id="IPR040059">
    <property type="entry name" value="PUM3"/>
</dbReference>
<keyword evidence="2" id="KW-0694">RNA-binding</keyword>
<dbReference type="InterPro" id="IPR016024">
    <property type="entry name" value="ARM-type_fold"/>
</dbReference>
<dbReference type="InterPro" id="IPR001313">
    <property type="entry name" value="Pumilio_RNA-bd_rpt"/>
</dbReference>
<dbReference type="Pfam" id="PF12862">
    <property type="entry name" value="ANAPC5"/>
    <property type="match status" value="3"/>
</dbReference>
<dbReference type="SUPFAM" id="SSF48452">
    <property type="entry name" value="TPR-like"/>
    <property type="match status" value="1"/>
</dbReference>
<keyword evidence="6" id="KW-1185">Reference proteome</keyword>
<dbReference type="SUPFAM" id="SSF48371">
    <property type="entry name" value="ARM repeat"/>
    <property type="match status" value="1"/>
</dbReference>
<comment type="caution">
    <text evidence="5">The sequence shown here is derived from an EMBL/GenBank/DDBJ whole genome shotgun (WGS) entry which is preliminary data.</text>
</comment>
<feature type="compositionally biased region" description="Acidic residues" evidence="3">
    <location>
        <begin position="49"/>
        <end position="75"/>
    </location>
</feature>
<dbReference type="InterPro" id="IPR011989">
    <property type="entry name" value="ARM-like"/>
</dbReference>
<evidence type="ECO:0000313" key="6">
    <source>
        <dbReference type="Proteomes" id="UP000521872"/>
    </source>
</evidence>
<dbReference type="EMBL" id="JAACJL010000059">
    <property type="protein sequence ID" value="KAF4609962.1"/>
    <property type="molecule type" value="Genomic_DNA"/>
</dbReference>
<evidence type="ECO:0000256" key="3">
    <source>
        <dbReference type="SAM" id="MobiDB-lite"/>
    </source>
</evidence>
<sequence length="1767" mass="198423">MAALQKTSKKRAASSQSGPKSKKAHLEKSKPDKKRSQPITRPAAALEDSGSENESDLEDDDEGIEEVPLEADAMEVDISNKPPKDPNASRESHKAQKALQDQRRAAKPHSSLLADAKKVWALARQKNIPTAERQKHVKDLMNVIRGKVTDIVFKHDASRIVQTVVKHGGQKERDEVASELKGRFKDLAQNKYSKFLVTKLIKLCPTHRESILREFQSHVLRMLLHKDASSVLADAFELYANAYERTILLREFYGKEAALFSVTSGSEEDKERSKKGLSGVLEGADNERRKRILGSVRDNLVTIFNNSDKGAVTHAVVHRALWEYLTAINTVPEEAEQEKMRREIFDSCQELLAEMVHTKDGSRVVRQFLAQGGAKDRKQIMKVLKPHIERMCLDDEAQLVLFTALDVTDDTKLLSKTLVSSITASAQKLYSSPQGRRSLLYLILPRSRRHFTPAQIALLAETDEIRSRTSKKDPASREEEIRKAASEDLINWVAESGEDLIREPAGCLIVADIMLYGEGDKSTASESLLKALASPKVTDPHPIDLPPTSRVYKSLLQGGHYNHTTGTVDRVPASSWDTTAFANQFLKVVGKEATTSMCKGDANGAFVVAELCEALVRGEGEAVDGRRTLKAWFDEKLVGEIEKSDAKGKKVLLEKLALLEDMDPLSGVLAGISLATAVKDIVELAQKLSESFKKPGQNLQVARELANEVLHTTHQLKDFYESRQAILDKSQEMKFSLYELEGEMRTVYSKCCQTFPVYSTSKIARIKNTVIAWRSAGRVESQLLNLKNRVNKCHTHFIMFALMRIEVHITDMSKTLAGVHISSNGQMRLTTHVSGDSLVTFVGGNSETLSKLPPEISVDYIANSYLRLQIDTIDSQLAYLSSVSSFRVEEPLDVYLVPFRPDPNSRYFTSDVNAMRQDIILQTLEIQKLLRDDSREHSIQAGAWDMVGLTIGLSTLGMHDEAARMGAWTVTLFRTLDKMKQDFYRPPLIHALRHLSKYYSDIKDFDGAHASVTECVALSRELHAKSPIFESTVQLTGALCAASSVADAKGDKDASLKYSEEAVMILAEAMGIPAVTWTTEGQSIVQYWIWKLNALPDHVVIEYGKTLYRFSNAMRALERYKEALGIALSAAAVAEYMLPVYNHDGSKELELADIYAYISEANLRVFLTPQRALDFAREAAKIYRKFPDMPGCRDWLCYALWDEASILGEMEKYDEAFVVWKEIADLTAVTMADQLFRADTLDRLSKNLRLLHRHDEAAETRSESAKLYHAILKSASKTEAEVHFSLSVDFSLAGNFPKAIEAIEASLSQYRALAFKEDKHAKDVANCLNQLLYLLIKSQDYERAFIEGLEVLRLCRSQIDEDSETKSYYIRAFYLNSFLCETAADQEKSEQRSLYILDLCRQFVDKFPSDWCVFGVILTDRARLLAKFQRLEEGCVFVEQSLALFRANPVEDASTVDVYINSLIEHASLLDHQGFTERALRPMEEAIKVGMPFVSNSNVAGQIQGSMHRRAQLYCELGRYNEAVVAIEESLAFAQEHKSSNVGDYVGCLEVAAMSYQFTGRYQEAIDASKEAIELCKSDDMKKISTTKPLEHLHYPQCLQALSENLACVGKDEESLMYAQKAVDEATKLKDFGDLLAWTVLEPTLRCTQFNLAFSLLFHHDGLSRALDLIVEARTFYEVFVPERRGSYTVLAAILRAEGIIACAFNKHEEGDAARQKLTDLQRQLRITFPSLADMVEVELEKERNLPSWKRVIPKLDLKCQHQAGIL</sequence>
<dbReference type="InterPro" id="IPR012959">
    <property type="entry name" value="CPL_dom"/>
</dbReference>
<dbReference type="Pfam" id="PF08144">
    <property type="entry name" value="CPL"/>
    <property type="match status" value="1"/>
</dbReference>
<dbReference type="SMART" id="SM00028">
    <property type="entry name" value="TPR"/>
    <property type="match status" value="4"/>
</dbReference>
<proteinExistence type="predicted"/>
<dbReference type="Gene3D" id="1.25.40.10">
    <property type="entry name" value="Tetratricopeptide repeat domain"/>
    <property type="match status" value="3"/>
</dbReference>
<dbReference type="InterPro" id="IPR026000">
    <property type="entry name" value="Apc5_dom"/>
</dbReference>
<dbReference type="Gene3D" id="1.25.10.10">
    <property type="entry name" value="Leucine-rich Repeat Variant"/>
    <property type="match status" value="2"/>
</dbReference>
<dbReference type="GO" id="GO:0005730">
    <property type="term" value="C:nucleolus"/>
    <property type="evidence" value="ECO:0007669"/>
    <property type="project" value="TreeGrafter"/>
</dbReference>
<feature type="region of interest" description="Disordered" evidence="3">
    <location>
        <begin position="1"/>
        <end position="111"/>
    </location>
</feature>
<evidence type="ECO:0000259" key="4">
    <source>
        <dbReference type="PROSITE" id="PS50303"/>
    </source>
</evidence>
<dbReference type="InterPro" id="IPR019734">
    <property type="entry name" value="TPR_rpt"/>
</dbReference>
<dbReference type="PANTHER" id="PTHR13389">
    <property type="entry name" value="PUMILIO HOMOLOG 3"/>
    <property type="match status" value="1"/>
</dbReference>
<dbReference type="GO" id="GO:0003729">
    <property type="term" value="F:mRNA binding"/>
    <property type="evidence" value="ECO:0007669"/>
    <property type="project" value="TreeGrafter"/>
</dbReference>
<accession>A0A8H4QFA4</accession>
<dbReference type="PANTHER" id="PTHR13389:SF0">
    <property type="entry name" value="PUMILIO HOMOLOG 3"/>
    <property type="match status" value="1"/>
</dbReference>
<dbReference type="PROSITE" id="PS50303">
    <property type="entry name" value="PUM_HD"/>
    <property type="match status" value="1"/>
</dbReference>
<dbReference type="InterPro" id="IPR011990">
    <property type="entry name" value="TPR-like_helical_dom_sf"/>
</dbReference>
<dbReference type="SMART" id="SM00025">
    <property type="entry name" value="Pumilio"/>
    <property type="match status" value="4"/>
</dbReference>
<protein>
    <recommendedName>
        <fullName evidence="4">PUM-HD domain-containing protein</fullName>
    </recommendedName>
</protein>
<evidence type="ECO:0000256" key="2">
    <source>
        <dbReference type="ARBA" id="ARBA00022884"/>
    </source>
</evidence>
<evidence type="ECO:0000313" key="5">
    <source>
        <dbReference type="EMBL" id="KAF4609962.1"/>
    </source>
</evidence>
<organism evidence="5 6">
    <name type="scientific">Agrocybe pediades</name>
    <dbReference type="NCBI Taxonomy" id="84607"/>
    <lineage>
        <taxon>Eukaryota</taxon>
        <taxon>Fungi</taxon>
        <taxon>Dikarya</taxon>
        <taxon>Basidiomycota</taxon>
        <taxon>Agaricomycotina</taxon>
        <taxon>Agaricomycetes</taxon>
        <taxon>Agaricomycetidae</taxon>
        <taxon>Agaricales</taxon>
        <taxon>Agaricineae</taxon>
        <taxon>Strophariaceae</taxon>
        <taxon>Agrocybe</taxon>
    </lineage>
</organism>
<keyword evidence="1" id="KW-0677">Repeat</keyword>
<dbReference type="GO" id="GO:0006417">
    <property type="term" value="P:regulation of translation"/>
    <property type="evidence" value="ECO:0007669"/>
    <property type="project" value="TreeGrafter"/>
</dbReference>
<feature type="compositionally biased region" description="Basic and acidic residues" evidence="3">
    <location>
        <begin position="82"/>
        <end position="104"/>
    </location>
</feature>
<gene>
    <name evidence="5" type="ORF">D9613_010378</name>
</gene>
<name>A0A8H4QFA4_9AGAR</name>